<gene>
    <name evidence="1" type="ORF">Aiant_02730</name>
</gene>
<dbReference type="RefSeq" id="WP_189335686.1">
    <property type="nucleotide sequence ID" value="NZ_AP023356.1"/>
</dbReference>
<organism evidence="1 2">
    <name type="scientific">Actinoplanes ianthinogenes</name>
    <dbReference type="NCBI Taxonomy" id="122358"/>
    <lineage>
        <taxon>Bacteria</taxon>
        <taxon>Bacillati</taxon>
        <taxon>Actinomycetota</taxon>
        <taxon>Actinomycetes</taxon>
        <taxon>Micromonosporales</taxon>
        <taxon>Micromonosporaceae</taxon>
        <taxon>Actinoplanes</taxon>
    </lineage>
</organism>
<evidence type="ECO:0000313" key="2">
    <source>
        <dbReference type="Proteomes" id="UP000676967"/>
    </source>
</evidence>
<evidence type="ECO:0000313" key="1">
    <source>
        <dbReference type="EMBL" id="BCJ39616.1"/>
    </source>
</evidence>
<sequence>MVRTVNPGPDDLIDEPTERWLDDMDLVLENLRFGLLPRDFPFDYSAASLDLLEPLIAAEWPPDGDLVDDDFLRGALAYAGESLMRVAGGRWRWSDGPVVSFDPALGLADLPLTGAASFARLHAELTAAVAARPGWEPTKLWTPADPSGDPPAPPQFESWLRRQEAAFAGWAGGPWDFSPRSIEALEQMLLSTVRVGEGTDPDAGHPTIDAAAWYFGETLIRNGGGRWTFIPGEPSAFDLTKGRPVVRPSDPDRSFVVPTVSVATVLQQRAPGQLSWWLKRYLGP</sequence>
<accession>A0ABM7LK34</accession>
<keyword evidence="2" id="KW-1185">Reference proteome</keyword>
<dbReference type="EMBL" id="AP023356">
    <property type="protein sequence ID" value="BCJ39616.1"/>
    <property type="molecule type" value="Genomic_DNA"/>
</dbReference>
<protein>
    <submittedName>
        <fullName evidence="1">Uncharacterized protein</fullName>
    </submittedName>
</protein>
<reference evidence="1 2" key="1">
    <citation type="submission" date="2020-08" db="EMBL/GenBank/DDBJ databases">
        <title>Whole genome shotgun sequence of Actinoplanes ianthinogenes NBRC 13996.</title>
        <authorList>
            <person name="Komaki H."/>
            <person name="Tamura T."/>
        </authorList>
    </citation>
    <scope>NUCLEOTIDE SEQUENCE [LARGE SCALE GENOMIC DNA]</scope>
    <source>
        <strain evidence="1 2">NBRC 13996</strain>
    </source>
</reference>
<proteinExistence type="predicted"/>
<name>A0ABM7LK34_9ACTN</name>
<dbReference type="Proteomes" id="UP000676967">
    <property type="component" value="Chromosome"/>
</dbReference>